<proteinExistence type="predicted"/>
<protein>
    <recommendedName>
        <fullName evidence="3">Retrotransposon gag domain-containing protein</fullName>
    </recommendedName>
</protein>
<dbReference type="HOGENOM" id="CLU_1565527_0_0_1"/>
<evidence type="ECO:0008006" key="3">
    <source>
        <dbReference type="Google" id="ProtNLM"/>
    </source>
</evidence>
<evidence type="ECO:0000313" key="2">
    <source>
        <dbReference type="Proteomes" id="UP000001514"/>
    </source>
</evidence>
<dbReference type="Gramene" id="EFJ35438">
    <property type="protein sequence ID" value="EFJ35438"/>
    <property type="gene ID" value="SELMODRAFT_404856"/>
</dbReference>
<dbReference type="KEGG" id="smo:SELMODRAFT_404856"/>
<dbReference type="InParanoid" id="D8QXK6"/>
<accession>D8QXK6</accession>
<dbReference type="Proteomes" id="UP000001514">
    <property type="component" value="Unassembled WGS sequence"/>
</dbReference>
<gene>
    <name evidence="1" type="ORF">SELMODRAFT_404856</name>
</gene>
<evidence type="ECO:0000313" key="1">
    <source>
        <dbReference type="EMBL" id="EFJ35438.1"/>
    </source>
</evidence>
<dbReference type="AlphaFoldDB" id="D8QXK6"/>
<keyword evidence="2" id="KW-1185">Reference proteome</keyword>
<name>D8QXK6_SELML</name>
<dbReference type="EMBL" id="GL377568">
    <property type="protein sequence ID" value="EFJ35438.1"/>
    <property type="molecule type" value="Genomic_DNA"/>
</dbReference>
<organism evidence="2">
    <name type="scientific">Selaginella moellendorffii</name>
    <name type="common">Spikemoss</name>
    <dbReference type="NCBI Taxonomy" id="88036"/>
    <lineage>
        <taxon>Eukaryota</taxon>
        <taxon>Viridiplantae</taxon>
        <taxon>Streptophyta</taxon>
        <taxon>Embryophyta</taxon>
        <taxon>Tracheophyta</taxon>
        <taxon>Lycopodiopsida</taxon>
        <taxon>Selaginellales</taxon>
        <taxon>Selaginellaceae</taxon>
        <taxon>Selaginella</taxon>
    </lineage>
</organism>
<sequence>MERFFLYSKVLEREKVPLVAIYFKGLASEWYYHVKCLGLMLPWETFKNALRDEFILTPVEEMLFNKLCTIWMVLCEFSTPPGPASRSTTACLQVYHSLPLIQLPQPATSNQPTTQGKMLNDLKEGWCFDCGGHWFRGHREKCPMRHVGVPLKRKLSMHHFQEDNQVETDNI</sequence>
<reference evidence="1 2" key="1">
    <citation type="journal article" date="2011" name="Science">
        <title>The Selaginella genome identifies genetic changes associated with the evolution of vascular plants.</title>
        <authorList>
            <person name="Banks J.A."/>
            <person name="Nishiyama T."/>
            <person name="Hasebe M."/>
            <person name="Bowman J.L."/>
            <person name="Gribskov M."/>
            <person name="dePamphilis C."/>
            <person name="Albert V.A."/>
            <person name="Aono N."/>
            <person name="Aoyama T."/>
            <person name="Ambrose B.A."/>
            <person name="Ashton N.W."/>
            <person name="Axtell M.J."/>
            <person name="Barker E."/>
            <person name="Barker M.S."/>
            <person name="Bennetzen J.L."/>
            <person name="Bonawitz N.D."/>
            <person name="Chapple C."/>
            <person name="Cheng C."/>
            <person name="Correa L.G."/>
            <person name="Dacre M."/>
            <person name="DeBarry J."/>
            <person name="Dreyer I."/>
            <person name="Elias M."/>
            <person name="Engstrom E.M."/>
            <person name="Estelle M."/>
            <person name="Feng L."/>
            <person name="Finet C."/>
            <person name="Floyd S.K."/>
            <person name="Frommer W.B."/>
            <person name="Fujita T."/>
            <person name="Gramzow L."/>
            <person name="Gutensohn M."/>
            <person name="Harholt J."/>
            <person name="Hattori M."/>
            <person name="Heyl A."/>
            <person name="Hirai T."/>
            <person name="Hiwatashi Y."/>
            <person name="Ishikawa M."/>
            <person name="Iwata M."/>
            <person name="Karol K.G."/>
            <person name="Koehler B."/>
            <person name="Kolukisaoglu U."/>
            <person name="Kubo M."/>
            <person name="Kurata T."/>
            <person name="Lalonde S."/>
            <person name="Li K."/>
            <person name="Li Y."/>
            <person name="Litt A."/>
            <person name="Lyons E."/>
            <person name="Manning G."/>
            <person name="Maruyama T."/>
            <person name="Michael T.P."/>
            <person name="Mikami K."/>
            <person name="Miyazaki S."/>
            <person name="Morinaga S."/>
            <person name="Murata T."/>
            <person name="Mueller-Roeber B."/>
            <person name="Nelson D.R."/>
            <person name="Obara M."/>
            <person name="Oguri Y."/>
            <person name="Olmstead R.G."/>
            <person name="Onodera N."/>
            <person name="Petersen B.L."/>
            <person name="Pils B."/>
            <person name="Prigge M."/>
            <person name="Rensing S.A."/>
            <person name="Riano-Pachon D.M."/>
            <person name="Roberts A.W."/>
            <person name="Sato Y."/>
            <person name="Scheller H.V."/>
            <person name="Schulz B."/>
            <person name="Schulz C."/>
            <person name="Shakirov E.V."/>
            <person name="Shibagaki N."/>
            <person name="Shinohara N."/>
            <person name="Shippen D.E."/>
            <person name="Soerensen I."/>
            <person name="Sotooka R."/>
            <person name="Sugimoto N."/>
            <person name="Sugita M."/>
            <person name="Sumikawa N."/>
            <person name="Tanurdzic M."/>
            <person name="Theissen G."/>
            <person name="Ulvskov P."/>
            <person name="Wakazuki S."/>
            <person name="Weng J.K."/>
            <person name="Willats W.W."/>
            <person name="Wipf D."/>
            <person name="Wolf P.G."/>
            <person name="Yang L."/>
            <person name="Zimmer A.D."/>
            <person name="Zhu Q."/>
            <person name="Mitros T."/>
            <person name="Hellsten U."/>
            <person name="Loque D."/>
            <person name="Otillar R."/>
            <person name="Salamov A."/>
            <person name="Schmutz J."/>
            <person name="Shapiro H."/>
            <person name="Lindquist E."/>
            <person name="Lucas S."/>
            <person name="Rokhsar D."/>
            <person name="Grigoriev I.V."/>
        </authorList>
    </citation>
    <scope>NUCLEOTIDE SEQUENCE [LARGE SCALE GENOMIC DNA]</scope>
</reference>